<feature type="compositionally biased region" description="Low complexity" evidence="1">
    <location>
        <begin position="38"/>
        <end position="47"/>
    </location>
</feature>
<evidence type="ECO:0000313" key="3">
    <source>
        <dbReference type="Proteomes" id="UP000051952"/>
    </source>
</evidence>
<keyword evidence="3" id="KW-1185">Reference proteome</keyword>
<name>A0A0S4J485_BODSA</name>
<dbReference type="AlphaFoldDB" id="A0A0S4J485"/>
<dbReference type="VEuPathDB" id="TriTrypDB:BSAL_74880"/>
<protein>
    <submittedName>
        <fullName evidence="2">Uncharacterized protein</fullName>
    </submittedName>
</protein>
<accession>A0A0S4J485</accession>
<feature type="region of interest" description="Disordered" evidence="1">
    <location>
        <begin position="14"/>
        <end position="53"/>
    </location>
</feature>
<dbReference type="EMBL" id="CYKH01000671">
    <property type="protein sequence ID" value="CUG14059.1"/>
    <property type="molecule type" value="Genomic_DNA"/>
</dbReference>
<evidence type="ECO:0000256" key="1">
    <source>
        <dbReference type="SAM" id="MobiDB-lite"/>
    </source>
</evidence>
<gene>
    <name evidence="2" type="ORF">BSAL_74880</name>
</gene>
<organism evidence="2 3">
    <name type="scientific">Bodo saltans</name>
    <name type="common">Flagellated protozoan</name>
    <dbReference type="NCBI Taxonomy" id="75058"/>
    <lineage>
        <taxon>Eukaryota</taxon>
        <taxon>Discoba</taxon>
        <taxon>Euglenozoa</taxon>
        <taxon>Kinetoplastea</taxon>
        <taxon>Metakinetoplastina</taxon>
        <taxon>Eubodonida</taxon>
        <taxon>Bodonidae</taxon>
        <taxon>Bodo</taxon>
    </lineage>
</organism>
<dbReference type="Proteomes" id="UP000051952">
    <property type="component" value="Unassembled WGS sequence"/>
</dbReference>
<feature type="region of interest" description="Disordered" evidence="1">
    <location>
        <begin position="95"/>
        <end position="123"/>
    </location>
</feature>
<evidence type="ECO:0000313" key="2">
    <source>
        <dbReference type="EMBL" id="CUG14059.1"/>
    </source>
</evidence>
<sequence length="469" mass="50800">MGAATPLSLYQASFRGRHAAPSPDLLDDSPPPVASTAQQLQQKQQQQQKDKRKVAIKSRSLNLNPRHAVTTRHQTLTELLQDNRRAVESCTPQFKAKHLRHTPPLPTPSLLPQSKSSPAVTTSPTSPVVMFGVGGGEILPAPSSTYRESFIPDPSRASATLTAAGKMLPRDPVDSSAKPLTETTLSRASYQRYGVTEYQQRQLNVSKSHDAVLKRFEEATEYARRQTPATGSNGGGGAPSLQSLHQASFVAPPVALTPPPRRNPELIQAAASVKERERAGYFNMEITSTQRGDYSVAPQMKKRCAAAAESGQKATTMRATHEELKRPSSSLVASCAPLRYVVDTRASSSMAQEQFPPHVLSRALDAMSTELADPPAYRSQSSCEIINQRNSQFPGASIHSPVAQCSGPDVINRRCALDAEHKHRAAGFSLRPHDAPKPTMHTCSEIFGTAPAVTGLSLSQASYRPFQFL</sequence>
<proteinExistence type="predicted"/>
<reference evidence="3" key="1">
    <citation type="submission" date="2015-09" db="EMBL/GenBank/DDBJ databases">
        <authorList>
            <consortium name="Pathogen Informatics"/>
        </authorList>
    </citation>
    <scope>NUCLEOTIDE SEQUENCE [LARGE SCALE GENOMIC DNA]</scope>
    <source>
        <strain evidence="3">Lake Konstanz</strain>
    </source>
</reference>
<feature type="compositionally biased region" description="Low complexity" evidence="1">
    <location>
        <begin position="110"/>
        <end position="123"/>
    </location>
</feature>